<sequence>MTYFTSPLQPDDLLLAARDSLSRENQQIRPARLNHQEAKSEQYSILLQKLDSKLSAREMLESYSM</sequence>
<comment type="caution">
    <text evidence="1">The sequence shown here is derived from an EMBL/GenBank/DDBJ whole genome shotgun (WGS) entry which is preliminary data.</text>
</comment>
<evidence type="ECO:0000313" key="1">
    <source>
        <dbReference type="EMBL" id="MBC3949193.1"/>
    </source>
</evidence>
<dbReference type="EMBL" id="JACONW010000014">
    <property type="protein sequence ID" value="MBC3949193.1"/>
    <property type="molecule type" value="Genomic_DNA"/>
</dbReference>
<protein>
    <submittedName>
        <fullName evidence="1">Uncharacterized protein</fullName>
    </submittedName>
</protein>
<name>A0ABR7AW87_9PSED</name>
<accession>A0ABR7AW87</accession>
<dbReference type="RefSeq" id="WP_187520739.1">
    <property type="nucleotide sequence ID" value="NZ_JACONW010000014.1"/>
</dbReference>
<keyword evidence="2" id="KW-1185">Reference proteome</keyword>
<organism evidence="1 2">
    <name type="scientific">Pseudomonas folii</name>
    <dbReference type="NCBI Taxonomy" id="2762593"/>
    <lineage>
        <taxon>Bacteria</taxon>
        <taxon>Pseudomonadati</taxon>
        <taxon>Pseudomonadota</taxon>
        <taxon>Gammaproteobacteria</taxon>
        <taxon>Pseudomonadales</taxon>
        <taxon>Pseudomonadaceae</taxon>
        <taxon>Pseudomonas</taxon>
    </lineage>
</organism>
<reference evidence="1 2" key="1">
    <citation type="submission" date="2020-08" db="EMBL/GenBank/DDBJ databases">
        <title>Putative novel bacterial strains isolated from necrotic wheat leaf tissues caused by Xanthomonas translucens.</title>
        <authorList>
            <person name="Tambong J.T."/>
        </authorList>
    </citation>
    <scope>NUCLEOTIDE SEQUENCE [LARGE SCALE GENOMIC DNA]</scope>
    <source>
        <strain evidence="1 2">DOAB 1069</strain>
    </source>
</reference>
<evidence type="ECO:0000313" key="2">
    <source>
        <dbReference type="Proteomes" id="UP000651852"/>
    </source>
</evidence>
<proteinExistence type="predicted"/>
<dbReference type="Proteomes" id="UP000651852">
    <property type="component" value="Unassembled WGS sequence"/>
</dbReference>
<gene>
    <name evidence="1" type="ORF">H8S59_05370</name>
</gene>